<feature type="domain" description="Ketosynthase family 3 (KS3)" evidence="67">
    <location>
        <begin position="72"/>
        <end position="479"/>
    </location>
</feature>
<comment type="catalytic activity">
    <reaction evidence="38">
        <text>tetradecanoyl-[ACP] + malonyl-[ACP] + H(+) = 3-oxohexadecanoyl-[ACP] + holo-[ACP] + CO2</text>
        <dbReference type="Rhea" id="RHEA:41900"/>
        <dbReference type="Rhea" id="RHEA-COMP:9623"/>
        <dbReference type="Rhea" id="RHEA-COMP:9648"/>
        <dbReference type="Rhea" id="RHEA-COMP:9649"/>
        <dbReference type="Rhea" id="RHEA-COMP:9685"/>
        <dbReference type="ChEBI" id="CHEBI:15378"/>
        <dbReference type="ChEBI" id="CHEBI:16526"/>
        <dbReference type="ChEBI" id="CHEBI:64479"/>
        <dbReference type="ChEBI" id="CHEBI:78449"/>
        <dbReference type="ChEBI" id="CHEBI:78477"/>
        <dbReference type="ChEBI" id="CHEBI:78478"/>
    </reaction>
    <physiologicalReaction direction="left-to-right" evidence="38">
        <dbReference type="Rhea" id="RHEA:41901"/>
    </physiologicalReaction>
</comment>
<dbReference type="SMART" id="SM00829">
    <property type="entry name" value="PKS_ER"/>
    <property type="match status" value="1"/>
</dbReference>
<evidence type="ECO:0000256" key="56">
    <source>
        <dbReference type="ARBA" id="ARBA00049109"/>
    </source>
</evidence>
<comment type="catalytic activity">
    <reaction evidence="55">
        <text>(2E)-octadecenoyl-[ACP] + NADPH + H(+) = octadecanoyl-[ACP] + NADP(+)</text>
        <dbReference type="Rhea" id="RHEA:41928"/>
        <dbReference type="Rhea" id="RHEA-COMP:9655"/>
        <dbReference type="Rhea" id="RHEA-COMP:9656"/>
        <dbReference type="ChEBI" id="CHEBI:15378"/>
        <dbReference type="ChEBI" id="CHEBI:57783"/>
        <dbReference type="ChEBI" id="CHEBI:58349"/>
        <dbReference type="ChEBI" id="CHEBI:78489"/>
        <dbReference type="ChEBI" id="CHEBI:78495"/>
    </reaction>
    <physiologicalReaction direction="left-to-right" evidence="55">
        <dbReference type="Rhea" id="RHEA:41929"/>
    </physiologicalReaction>
</comment>
<evidence type="ECO:0000256" key="1">
    <source>
        <dbReference type="ARBA" id="ARBA00005189"/>
    </source>
</evidence>
<dbReference type="Gene3D" id="3.40.366.10">
    <property type="entry name" value="Malonyl-Coenzyme A Acyl Carrier Protein, domain 2"/>
    <property type="match status" value="1"/>
</dbReference>
<evidence type="ECO:0000259" key="66">
    <source>
        <dbReference type="PROSITE" id="PS50075"/>
    </source>
</evidence>
<evidence type="ECO:0000256" key="11">
    <source>
        <dbReference type="ARBA" id="ARBA00022679"/>
    </source>
</evidence>
<sequence>MEDSYKLCKIDTKIMSNKKIRFLDEMPAKFPQIDIPPPQDTMPRHTTAASHRDNNVTATNPTITGVHQTFCTDDIVISGVSCRLPESENMEEFGQNLFNGVDMITDDGRRWTPNLFGLPSRCGKLKELDKFDATFFGVHAKQANLMDPQLRLLLELTYEAIVDAGINPTTIRGSKTGVFIGASASESDEAWSLDPDSINGYGLTGCCRAMFANRVSYTFDFKGPSFAMDTACSSSLLALEQAVSAIRAGHCDSAIVGGVNLLLKPQSSLQFHRLGMLAPDGKCKAFDVSGNGYVRSEAAVAILIQKAPVANRQYATILHAKTNTDGYKEQGITFPAGQVQKQLLEAVYTEAGVNPAEVSYVEAHGTGTKVGDPQELNSIADVFCKGRDPQKPLLIGSVKSNMGHSEPASGLCSMAKILHAMQQGVLPANLHFKQPNPDIPALSDGRFKVVSENMPWEGGIVGVNSFGFGGANVHVILKTNPKKKVQEIEPPKAPVLVPFSGRTKEAVEYTLKTWAEQPHDSDLNGLFHEIAKEDIPGHHYRGFSVKNGEKVELDVEQMASGEKPPVWFVFSGMGSQWSGMGRDLMKFEVFEKSIKRSADVLAHHGVDLMDILMHGTEETFDNVLKSFVSIAAVQVALVDLLNLLGVTPDGIVGHSVGELGCAYADGCFTAEQTVLAAYARGRAILESKLPPGAMAAVGLTWEEAKQRCPTDIFPACHNAKDSVSISGPVESIKKFVEELKSEGIFAKEVKSSGQAFHSKYIANAGPKLKSFLDQIIPVPKERTERWVSSSIPEKYWSTSLAKMSSVEYHVNNLLSPVLFQEALAHVPDNALVIEIAPHSLLQAILKRSLNSKCINVGLMNRSNPDNSSFFLTAVGKIYMAGVNPRVSNLYPKVQFPVPLGTHMLSSWVKWDHSISWDVAKFGQGAARSGESIIEINLTNENEEYLTGHTIDGRILFPATGYMFLVWKTFAKLRGTTFDKLPVVFENVRFQRATILQKEGSVKFLINILEGSGEFEVHEGGSVAVAGYIRTPEDIKQESLPLTPLDIPEKPKHIPLCSSDCYKELRLRGYDYYGKFRGIKTCDNTGNWGKLTWEENWVSFLDTMLQFSILSQPTRGLYLPTRLQRAVIDPAVLAEAVEKNPELLETGMPVYNYKNLKVVKCAGVELRGLKASLAPRRQGAQAPPKLEEYTFTPYFDTKAAQNTPTAKALRTVVDLVIENTPTLKLKVAEVVQNAEQSVALTVHDAAMSQPMYQDEVNVLTLKSEAGKLEEVTKAGLKVTGKDTVAKLIPDQGMHLVVVDDVKLVEQVEPSVKERAFVLVQVAVGQPPIQVPSQFSLVAHKISKDKELYLLRKKSEVTICPIAVPIEQSNFEWVEKVKEIMNEASSNADHPTVYLVSKGVADSGVLGLINCLKQEPGGHKLRAVFIPGKNSTKFDITSPKSHPLVEKIVENDMIQNIVDEKDVLGSHRHFPLKDESSDATLDVEHAYINTMMRGDLSSLRWIEGPLKHYKPERYPGQDLCTVYYAPLNFRDIMLATGKLPPDALPGNLAMQDCVLGLEFSGKDSQGKRVMGCVPARSLATTVGADPTFMWKVPSSWTLEEASTVPCVYATAYYALVVRGRMRPGESVLIHSGSGGVGQAAISIALNMGCKVFTTVGSAEKKALLKNLFPQLTDVNFANSRDSSFEQHVLEHTAGEGVNLVLNSLAEEKLQASVRCLAQHGRFLEIGKFDLSNNSPLGMAIFLKNVTFHGILLDALFDEDSPEKREVVQLVANGIKSGAVRPLPRSVFNSDQIEEAFRFMATGKHVGKVLLKVRDEDSKGRLLVNAMPRTYFNPDKSYIIIGGLGGFGLELAGWLIERGATKLVLVSRSGITSGYQDLCVRRWREQGVTVETPKTDITTAVGATTLLKSVSALGPVGGIYNLAMVLRDGFMENQNVENYKAVCTPKIQSSIHLDHATRQLCPELDHFVVFSSVSCGRGNAGQSNYGLANSAMERICELRQKDGLPGLAIQWGAIGDVGVVQDHMGGNDTVVGGTLPQRMPSCLNAMDVFLQQTKPTVASMVLADKAGGRKDAGGKKTSLIEAVARILGMKDISNVNVNANLAELGMDSLMGVEVKQTLERDHDIVFSMQEIRQLTLGRLKEIDEGETEAAPTSRRSSRKSLGDVSEVMEMANDSEQIKMFMNELMPTEALVKLNETKKQKEAIFVVHPIEGVTKSLELLAKKIDLNVYGLQCVQEAELESVATLANYYIKQIRKVQPQGPYNIAGYSFGCTIALEMALQLEKEDRRQVKNLIFLDGSHKYVSSQTDQYKSNKKITEIGAENEADGMCTFLMQFLSFEYLKVRNELMKLPTLEDRVKRTAELVHKAVPQLPLQVIEEAAMSFYKKLLIADKYVPETKYQGRAVLIKAMKNRFSETLGEDYSLSQVCSKPVEIVGVDGNHRSFIAEPTANEVASVINKL</sequence>
<keyword evidence="22" id="KW-0511">Multifunctional enzyme</keyword>
<keyword evidence="17" id="KW-0007">Acetylation</keyword>
<dbReference type="GO" id="GO:0016297">
    <property type="term" value="F:fatty acyl-[ACP] hydrolase activity"/>
    <property type="evidence" value="ECO:0007669"/>
    <property type="project" value="UniProtKB-EC"/>
</dbReference>
<comment type="catalytic activity">
    <reaction evidence="59">
        <text>3-oxohexadecanoyl-[ACP] + NADPH + H(+) = (3R)-hydroxyhexadecanoyl-[ACP] + NADP(+)</text>
        <dbReference type="Rhea" id="RHEA:41904"/>
        <dbReference type="Rhea" id="RHEA-COMP:9649"/>
        <dbReference type="Rhea" id="RHEA-COMP:9650"/>
        <dbReference type="ChEBI" id="CHEBI:15378"/>
        <dbReference type="ChEBI" id="CHEBI:57783"/>
        <dbReference type="ChEBI" id="CHEBI:58349"/>
        <dbReference type="ChEBI" id="CHEBI:78478"/>
        <dbReference type="ChEBI" id="CHEBI:78480"/>
    </reaction>
    <physiologicalReaction direction="left-to-right" evidence="59">
        <dbReference type="Rhea" id="RHEA:41905"/>
    </physiologicalReaction>
</comment>
<dbReference type="SUPFAM" id="SSF55048">
    <property type="entry name" value="Probable ACP-binding domain of malonyl-CoA ACP transacylase"/>
    <property type="match status" value="1"/>
</dbReference>
<evidence type="ECO:0000256" key="55">
    <source>
        <dbReference type="ARBA" id="ARBA00049019"/>
    </source>
</evidence>
<evidence type="ECO:0000256" key="31">
    <source>
        <dbReference type="ARBA" id="ARBA00023402"/>
    </source>
</evidence>
<dbReference type="EC" id="1.3.1.39" evidence="2"/>
<keyword evidence="13" id="KW-0378">Hydrolase</keyword>
<dbReference type="Proteomes" id="UP000094527">
    <property type="component" value="Unassembled WGS sequence"/>
</dbReference>
<keyword evidence="18" id="KW-0560">Oxidoreductase</keyword>
<feature type="region of interest" description="N-terminal hotdog fold" evidence="64">
    <location>
        <begin position="912"/>
        <end position="1041"/>
    </location>
</feature>
<comment type="catalytic activity">
    <reaction evidence="41">
        <text>(2E)-hexadecenoyl-[ACP] + NADPH + H(+) = hexadecanoyl-[ACP] + NADP(+)</text>
        <dbReference type="Rhea" id="RHEA:41912"/>
        <dbReference type="Rhea" id="RHEA-COMP:9651"/>
        <dbReference type="Rhea" id="RHEA-COMP:9652"/>
        <dbReference type="ChEBI" id="CHEBI:15378"/>
        <dbReference type="ChEBI" id="CHEBI:57783"/>
        <dbReference type="ChEBI" id="CHEBI:58349"/>
        <dbReference type="ChEBI" id="CHEBI:78481"/>
        <dbReference type="ChEBI" id="CHEBI:78483"/>
    </reaction>
    <physiologicalReaction direction="left-to-right" evidence="41">
        <dbReference type="Rhea" id="RHEA:41913"/>
    </physiologicalReaction>
</comment>
<dbReference type="PROSITE" id="PS50075">
    <property type="entry name" value="CARRIER"/>
    <property type="match status" value="1"/>
</dbReference>
<evidence type="ECO:0000256" key="10">
    <source>
        <dbReference type="ARBA" id="ARBA00022553"/>
    </source>
</evidence>
<evidence type="ECO:0000256" key="4">
    <source>
        <dbReference type="ARBA" id="ARBA00012873"/>
    </source>
</evidence>
<evidence type="ECO:0000256" key="14">
    <source>
        <dbReference type="ARBA" id="ARBA00022832"/>
    </source>
</evidence>
<dbReference type="InterPro" id="IPR029058">
    <property type="entry name" value="AB_hydrolase_fold"/>
</dbReference>
<evidence type="ECO:0000256" key="8">
    <source>
        <dbReference type="ARBA" id="ARBA00022450"/>
    </source>
</evidence>
<dbReference type="FunFam" id="3.40.50.720:FF:000209">
    <property type="entry name" value="Polyketide synthase Pks12"/>
    <property type="match status" value="1"/>
</dbReference>
<comment type="catalytic activity">
    <reaction evidence="42">
        <text>(2E)-hexenoyl-[ACP] + NADPH + H(+) = hexanoyl-[ACP] + NADP(+)</text>
        <dbReference type="Rhea" id="RHEA:41832"/>
        <dbReference type="Rhea" id="RHEA-COMP:9631"/>
        <dbReference type="Rhea" id="RHEA-COMP:9632"/>
        <dbReference type="ChEBI" id="CHEBI:15378"/>
        <dbReference type="ChEBI" id="CHEBI:57783"/>
        <dbReference type="ChEBI" id="CHEBI:58349"/>
        <dbReference type="ChEBI" id="CHEBI:78458"/>
        <dbReference type="ChEBI" id="CHEBI:78459"/>
    </reaction>
    <physiologicalReaction direction="left-to-right" evidence="42">
        <dbReference type="Rhea" id="RHEA:41833"/>
    </physiologicalReaction>
</comment>
<dbReference type="PROSITE" id="PS52019">
    <property type="entry name" value="PKS_MFAS_DH"/>
    <property type="match status" value="1"/>
</dbReference>
<dbReference type="InterPro" id="IPR014030">
    <property type="entry name" value="Ketoacyl_synth_N"/>
</dbReference>
<dbReference type="CDD" id="cd05195">
    <property type="entry name" value="enoyl_red"/>
    <property type="match status" value="1"/>
</dbReference>
<dbReference type="PANTHER" id="PTHR43775:SF7">
    <property type="entry name" value="FATTY ACID SYNTHASE"/>
    <property type="match status" value="1"/>
</dbReference>
<dbReference type="EC" id="2.3.1.41" evidence="6"/>
<evidence type="ECO:0000259" key="68">
    <source>
        <dbReference type="PROSITE" id="PS52019"/>
    </source>
</evidence>
<dbReference type="PANTHER" id="PTHR43775">
    <property type="entry name" value="FATTY ACID SYNTHASE"/>
    <property type="match status" value="1"/>
</dbReference>
<evidence type="ECO:0000256" key="46">
    <source>
        <dbReference type="ARBA" id="ARBA00048281"/>
    </source>
</evidence>
<evidence type="ECO:0000256" key="27">
    <source>
        <dbReference type="ARBA" id="ARBA00023394"/>
    </source>
</evidence>
<dbReference type="SMART" id="SM00823">
    <property type="entry name" value="PKS_PP"/>
    <property type="match status" value="1"/>
</dbReference>
<dbReference type="InterPro" id="IPR014031">
    <property type="entry name" value="Ketoacyl_synth_C"/>
</dbReference>
<dbReference type="InterPro" id="IPR018201">
    <property type="entry name" value="Ketoacyl_synth_AS"/>
</dbReference>
<keyword evidence="16" id="KW-0663">Pyridoxal phosphate</keyword>
<dbReference type="InterPro" id="IPR020843">
    <property type="entry name" value="ER"/>
</dbReference>
<evidence type="ECO:0000256" key="16">
    <source>
        <dbReference type="ARBA" id="ARBA00022898"/>
    </source>
</evidence>
<comment type="catalytic activity">
    <reaction evidence="57">
        <text>(2E)-tetradecenoyl-[ACP] + NADPH + H(+) = tetradecanoyl-[ACP] + NADP(+)</text>
        <dbReference type="Rhea" id="RHEA:41896"/>
        <dbReference type="Rhea" id="RHEA-COMP:9647"/>
        <dbReference type="Rhea" id="RHEA-COMP:9648"/>
        <dbReference type="ChEBI" id="CHEBI:15378"/>
        <dbReference type="ChEBI" id="CHEBI:57783"/>
        <dbReference type="ChEBI" id="CHEBI:58349"/>
        <dbReference type="ChEBI" id="CHEBI:78475"/>
        <dbReference type="ChEBI" id="CHEBI:78477"/>
    </reaction>
    <physiologicalReaction direction="left-to-right" evidence="57">
        <dbReference type="Rhea" id="RHEA:41897"/>
    </physiologicalReaction>
</comment>
<evidence type="ECO:0000256" key="6">
    <source>
        <dbReference type="ARBA" id="ARBA00013191"/>
    </source>
</evidence>
<evidence type="ECO:0000256" key="43">
    <source>
        <dbReference type="ARBA" id="ARBA00047953"/>
    </source>
</evidence>
<comment type="catalytic activity">
    <reaction evidence="27">
        <text>a (3R)-hydroxyacyl-[ACP] = a (2E)-enoyl-[ACP] + H2O</text>
        <dbReference type="Rhea" id="RHEA:13097"/>
        <dbReference type="Rhea" id="RHEA-COMP:9925"/>
        <dbReference type="Rhea" id="RHEA-COMP:9945"/>
        <dbReference type="ChEBI" id="CHEBI:15377"/>
        <dbReference type="ChEBI" id="CHEBI:78784"/>
        <dbReference type="ChEBI" id="CHEBI:78827"/>
        <dbReference type="EC" id="4.2.1.59"/>
    </reaction>
    <physiologicalReaction direction="left-to-right" evidence="27">
        <dbReference type="Rhea" id="RHEA:13098"/>
    </physiologicalReaction>
</comment>
<evidence type="ECO:0000256" key="22">
    <source>
        <dbReference type="ARBA" id="ARBA00023268"/>
    </source>
</evidence>
<evidence type="ECO:0000256" key="28">
    <source>
        <dbReference type="ARBA" id="ARBA00023398"/>
    </source>
</evidence>
<dbReference type="Gene3D" id="3.40.50.720">
    <property type="entry name" value="NAD(P)-binding Rossmann-like Domain"/>
    <property type="match status" value="1"/>
</dbReference>
<dbReference type="GO" id="GO:0006633">
    <property type="term" value="P:fatty acid biosynthetic process"/>
    <property type="evidence" value="ECO:0007669"/>
    <property type="project" value="UniProtKB-UniPathway"/>
</dbReference>
<dbReference type="InterPro" id="IPR042104">
    <property type="entry name" value="PKS_dehydratase_sf"/>
</dbReference>
<dbReference type="Gene3D" id="3.40.50.1820">
    <property type="entry name" value="alpha/beta hydrolase"/>
    <property type="match status" value="2"/>
</dbReference>
<comment type="catalytic activity">
    <reaction evidence="63">
        <text>octanoyl-[ACP] + malonyl-[ACP] + H(+) = 3-oxodecanoyl-[ACP] + holo-[ACP] + CO2</text>
        <dbReference type="Rhea" id="RHEA:41852"/>
        <dbReference type="Rhea" id="RHEA-COMP:9623"/>
        <dbReference type="Rhea" id="RHEA-COMP:9636"/>
        <dbReference type="Rhea" id="RHEA-COMP:9637"/>
        <dbReference type="Rhea" id="RHEA-COMP:9685"/>
        <dbReference type="ChEBI" id="CHEBI:15378"/>
        <dbReference type="ChEBI" id="CHEBI:16526"/>
        <dbReference type="ChEBI" id="CHEBI:64479"/>
        <dbReference type="ChEBI" id="CHEBI:78449"/>
        <dbReference type="ChEBI" id="CHEBI:78463"/>
        <dbReference type="ChEBI" id="CHEBI:78464"/>
    </reaction>
    <physiologicalReaction direction="left-to-right" evidence="63">
        <dbReference type="Rhea" id="RHEA:41853"/>
    </physiologicalReaction>
</comment>
<evidence type="ECO:0000256" key="21">
    <source>
        <dbReference type="ARBA" id="ARBA00023160"/>
    </source>
</evidence>
<protein>
    <recommendedName>
        <fullName evidence="7">Fatty acid synthase</fullName>
        <ecNumber evidence="5">1.1.1.100</ecNumber>
        <ecNumber evidence="2">1.3.1.39</ecNumber>
        <ecNumber evidence="6">2.3.1.41</ecNumber>
        <ecNumber evidence="4">2.3.1.85</ecNumber>
        <ecNumber evidence="3">3.1.2.14</ecNumber>
    </recommendedName>
</protein>
<comment type="catalytic activity">
    <reaction evidence="37">
        <text>3-oxodecanoyl-[ACP] + NADPH + H(+) = (3R)-hydroxydecanoyl-[ACP] + NADP(+)</text>
        <dbReference type="Rhea" id="RHEA:41856"/>
        <dbReference type="Rhea" id="RHEA-COMP:9637"/>
        <dbReference type="Rhea" id="RHEA-COMP:9638"/>
        <dbReference type="ChEBI" id="CHEBI:15378"/>
        <dbReference type="ChEBI" id="CHEBI:57783"/>
        <dbReference type="ChEBI" id="CHEBI:58349"/>
        <dbReference type="ChEBI" id="CHEBI:78464"/>
        <dbReference type="ChEBI" id="CHEBI:78466"/>
    </reaction>
    <physiologicalReaction direction="left-to-right" evidence="37">
        <dbReference type="Rhea" id="RHEA:41857"/>
    </physiologicalReaction>
</comment>
<comment type="catalytic activity">
    <reaction evidence="31">
        <text>(3R)-hydroxybutanoyl-[ACP] = (2E)-butenoyl-[ACP] + H2O</text>
        <dbReference type="Rhea" id="RHEA:41808"/>
        <dbReference type="Rhea" id="RHEA-COMP:9626"/>
        <dbReference type="Rhea" id="RHEA-COMP:9627"/>
        <dbReference type="ChEBI" id="CHEBI:15377"/>
        <dbReference type="ChEBI" id="CHEBI:78451"/>
        <dbReference type="ChEBI" id="CHEBI:78453"/>
    </reaction>
    <physiologicalReaction direction="left-to-right" evidence="31">
        <dbReference type="Rhea" id="RHEA:41809"/>
    </physiologicalReaction>
</comment>
<dbReference type="EMBL" id="LJIJ01000286">
    <property type="protein sequence ID" value="ODM99347.1"/>
    <property type="molecule type" value="Genomic_DNA"/>
</dbReference>
<evidence type="ECO:0000256" key="61">
    <source>
        <dbReference type="ARBA" id="ARBA00049449"/>
    </source>
</evidence>
<evidence type="ECO:0000256" key="37">
    <source>
        <dbReference type="ARBA" id="ARBA00047440"/>
    </source>
</evidence>
<keyword evidence="20" id="KW-0443">Lipid metabolism</keyword>
<dbReference type="InterPro" id="IPR032821">
    <property type="entry name" value="PKS_assoc"/>
</dbReference>
<comment type="catalytic activity">
    <reaction evidence="53">
        <text>hexadecanoyl-[ACP] + H2O = hexadecanoate + holo-[ACP] + H(+)</text>
        <dbReference type="Rhea" id="RHEA:41932"/>
        <dbReference type="Rhea" id="RHEA-COMP:9652"/>
        <dbReference type="Rhea" id="RHEA-COMP:9685"/>
        <dbReference type="ChEBI" id="CHEBI:7896"/>
        <dbReference type="ChEBI" id="CHEBI:15377"/>
        <dbReference type="ChEBI" id="CHEBI:15378"/>
        <dbReference type="ChEBI" id="CHEBI:64479"/>
        <dbReference type="ChEBI" id="CHEBI:78483"/>
        <dbReference type="EC" id="3.1.2.14"/>
    </reaction>
    <physiologicalReaction direction="left-to-right" evidence="53">
        <dbReference type="Rhea" id="RHEA:41933"/>
    </physiologicalReaction>
</comment>
<evidence type="ECO:0000259" key="67">
    <source>
        <dbReference type="PROSITE" id="PS52004"/>
    </source>
</evidence>
<comment type="catalytic activity">
    <reaction evidence="47">
        <text>tetradecanoyl-[ACP] + H2O = tetradecanoate + holo-[ACP] + H(+)</text>
        <dbReference type="Rhea" id="RHEA:30123"/>
        <dbReference type="Rhea" id="RHEA-COMP:9648"/>
        <dbReference type="Rhea" id="RHEA-COMP:9685"/>
        <dbReference type="ChEBI" id="CHEBI:15377"/>
        <dbReference type="ChEBI" id="CHEBI:15378"/>
        <dbReference type="ChEBI" id="CHEBI:30807"/>
        <dbReference type="ChEBI" id="CHEBI:64479"/>
        <dbReference type="ChEBI" id="CHEBI:78477"/>
        <dbReference type="EC" id="3.1.2.14"/>
    </reaction>
    <physiologicalReaction direction="left-to-right" evidence="47">
        <dbReference type="Rhea" id="RHEA:30124"/>
    </physiologicalReaction>
</comment>
<dbReference type="Pfam" id="PF16197">
    <property type="entry name" value="KAsynt_C_assoc"/>
    <property type="match status" value="1"/>
</dbReference>
<dbReference type="GO" id="GO:0141148">
    <property type="term" value="F:enoyl-[acyl-carrier-protein] reductase (NADPH) activity"/>
    <property type="evidence" value="ECO:0007669"/>
    <property type="project" value="UniProtKB-EC"/>
</dbReference>
<comment type="catalytic activity">
    <reaction evidence="39">
        <text>(2E)-butenoyl-[ACP] + NADPH + H(+) = butanoyl-[ACP] + NADP(+)</text>
        <dbReference type="Rhea" id="RHEA:41812"/>
        <dbReference type="Rhea" id="RHEA-COMP:9627"/>
        <dbReference type="Rhea" id="RHEA-COMP:9628"/>
        <dbReference type="ChEBI" id="CHEBI:15378"/>
        <dbReference type="ChEBI" id="CHEBI:57783"/>
        <dbReference type="ChEBI" id="CHEBI:58349"/>
        <dbReference type="ChEBI" id="CHEBI:78453"/>
        <dbReference type="ChEBI" id="CHEBI:78454"/>
    </reaction>
    <physiologicalReaction direction="left-to-right" evidence="39">
        <dbReference type="Rhea" id="RHEA:41813"/>
    </physiologicalReaction>
</comment>
<feature type="domain" description="PKS/mFAS DH" evidence="68">
    <location>
        <begin position="912"/>
        <end position="1174"/>
    </location>
</feature>
<evidence type="ECO:0000256" key="5">
    <source>
        <dbReference type="ARBA" id="ARBA00012948"/>
    </source>
</evidence>
<comment type="catalytic activity">
    <reaction evidence="56">
        <text>decanoyl-[ACP] + malonyl-[ACP] + H(+) = 3-oxododecanoyl-[ACP] + holo-[ACP] + CO2</text>
        <dbReference type="Rhea" id="RHEA:41868"/>
        <dbReference type="Rhea" id="RHEA-COMP:9623"/>
        <dbReference type="Rhea" id="RHEA-COMP:9640"/>
        <dbReference type="Rhea" id="RHEA-COMP:9641"/>
        <dbReference type="Rhea" id="RHEA-COMP:9685"/>
        <dbReference type="ChEBI" id="CHEBI:15378"/>
        <dbReference type="ChEBI" id="CHEBI:16526"/>
        <dbReference type="ChEBI" id="CHEBI:64479"/>
        <dbReference type="ChEBI" id="CHEBI:78449"/>
        <dbReference type="ChEBI" id="CHEBI:78468"/>
        <dbReference type="ChEBI" id="CHEBI:78469"/>
    </reaction>
    <physiologicalReaction direction="left-to-right" evidence="56">
        <dbReference type="Rhea" id="RHEA:41869"/>
    </physiologicalReaction>
</comment>
<comment type="catalytic activity">
    <reaction evidence="50">
        <text>3-oxohexanoyl-[ACP] + NADPH + H(+) = (3R)-hydroxyhexanoyl-[ACP] + NADP(+)</text>
        <dbReference type="Rhea" id="RHEA:41824"/>
        <dbReference type="Rhea" id="RHEA-COMP:9629"/>
        <dbReference type="Rhea" id="RHEA-COMP:9630"/>
        <dbReference type="ChEBI" id="CHEBI:15378"/>
        <dbReference type="ChEBI" id="CHEBI:57783"/>
        <dbReference type="ChEBI" id="CHEBI:58349"/>
        <dbReference type="ChEBI" id="CHEBI:78456"/>
        <dbReference type="ChEBI" id="CHEBI:78457"/>
    </reaction>
    <physiologicalReaction direction="left-to-right" evidence="50">
        <dbReference type="Rhea" id="RHEA:41825"/>
    </physiologicalReaction>
</comment>
<dbReference type="Gene3D" id="3.40.47.10">
    <property type="match status" value="1"/>
</dbReference>
<comment type="catalytic activity">
    <reaction evidence="24">
        <text>(3R)-hydroxydodecanoyl-[ACP] = (2E)-dodecenoyl-[ACP] + H2O</text>
        <dbReference type="Rhea" id="RHEA:41876"/>
        <dbReference type="Rhea" id="RHEA-COMP:9642"/>
        <dbReference type="Rhea" id="RHEA-COMP:9643"/>
        <dbReference type="ChEBI" id="CHEBI:15377"/>
        <dbReference type="ChEBI" id="CHEBI:78470"/>
        <dbReference type="ChEBI" id="CHEBI:78472"/>
    </reaction>
    <physiologicalReaction direction="left-to-right" evidence="24">
        <dbReference type="Rhea" id="RHEA:41877"/>
    </physiologicalReaction>
</comment>
<dbReference type="GO" id="GO:0004315">
    <property type="term" value="F:3-oxoacyl-[acyl-carrier-protein] synthase activity"/>
    <property type="evidence" value="ECO:0007669"/>
    <property type="project" value="UniProtKB-EC"/>
</dbReference>
<dbReference type="InterPro" id="IPR016039">
    <property type="entry name" value="Thiolase-like"/>
</dbReference>
<dbReference type="SMART" id="SM00822">
    <property type="entry name" value="PKS_KR"/>
    <property type="match status" value="1"/>
</dbReference>
<comment type="catalytic activity">
    <reaction evidence="54">
        <text>3-oxotetradecanoyl-[ACP] + NADPH + H(+) = (3R)-hydroxytetradecanoyl-[ACP] + NADP(+)</text>
        <dbReference type="Rhea" id="RHEA:41888"/>
        <dbReference type="Rhea" id="RHEA-COMP:9645"/>
        <dbReference type="Rhea" id="RHEA-COMP:9646"/>
        <dbReference type="ChEBI" id="CHEBI:15378"/>
        <dbReference type="ChEBI" id="CHEBI:57783"/>
        <dbReference type="ChEBI" id="CHEBI:58349"/>
        <dbReference type="ChEBI" id="CHEBI:78473"/>
        <dbReference type="ChEBI" id="CHEBI:78474"/>
    </reaction>
    <physiologicalReaction direction="left-to-right" evidence="54">
        <dbReference type="Rhea" id="RHEA:41889"/>
    </physiologicalReaction>
</comment>
<keyword evidence="14" id="KW-0276">Fatty acid metabolism</keyword>
<evidence type="ECO:0000256" key="42">
    <source>
        <dbReference type="ARBA" id="ARBA00047897"/>
    </source>
</evidence>
<dbReference type="InterPro" id="IPR016035">
    <property type="entry name" value="Acyl_Trfase/lysoPLipase"/>
</dbReference>
<dbReference type="Pfam" id="PF21149">
    <property type="entry name" value="FAS_pseudo-KR"/>
    <property type="match status" value="1"/>
</dbReference>
<dbReference type="CDD" id="cd00833">
    <property type="entry name" value="PKS"/>
    <property type="match status" value="1"/>
</dbReference>
<reference evidence="69 70" key="1">
    <citation type="journal article" date="2016" name="Genome Biol. Evol.">
        <title>Gene Family Evolution Reflects Adaptation to Soil Environmental Stressors in the Genome of the Collembolan Orchesella cincta.</title>
        <authorList>
            <person name="Faddeeva-Vakhrusheva A."/>
            <person name="Derks M.F."/>
            <person name="Anvar S.Y."/>
            <person name="Agamennone V."/>
            <person name="Suring W."/>
            <person name="Smit S."/>
            <person name="van Straalen N.M."/>
            <person name="Roelofs D."/>
        </authorList>
    </citation>
    <scope>NUCLEOTIDE SEQUENCE [LARGE SCALE GENOMIC DNA]</scope>
    <source>
        <tissue evidence="69">Mixed pool</tissue>
    </source>
</reference>
<evidence type="ECO:0000256" key="38">
    <source>
        <dbReference type="ARBA" id="ARBA00047451"/>
    </source>
</evidence>
<comment type="catalytic activity">
    <reaction evidence="43">
        <text>3-oxobutanoyl-[ACP] + NADPH + H(+) = (3R)-hydroxybutanoyl-[ACP] + NADP(+)</text>
        <dbReference type="Rhea" id="RHEA:41804"/>
        <dbReference type="Rhea" id="RHEA-COMP:9625"/>
        <dbReference type="Rhea" id="RHEA-COMP:9626"/>
        <dbReference type="ChEBI" id="CHEBI:15378"/>
        <dbReference type="ChEBI" id="CHEBI:57783"/>
        <dbReference type="ChEBI" id="CHEBI:58349"/>
        <dbReference type="ChEBI" id="CHEBI:78450"/>
        <dbReference type="ChEBI" id="CHEBI:78451"/>
    </reaction>
    <physiologicalReaction direction="left-to-right" evidence="43">
        <dbReference type="Rhea" id="RHEA:41805"/>
    </physiologicalReaction>
</comment>
<comment type="catalytic activity">
    <reaction evidence="49">
        <text>a fatty acyl-[ACP] + malonyl-[ACP] + H(+) = a 3-oxoacyl-[ACP] + holo-[ACP] + CO2</text>
        <dbReference type="Rhea" id="RHEA:22836"/>
        <dbReference type="Rhea" id="RHEA-COMP:9623"/>
        <dbReference type="Rhea" id="RHEA-COMP:9685"/>
        <dbReference type="Rhea" id="RHEA-COMP:9916"/>
        <dbReference type="Rhea" id="RHEA-COMP:14125"/>
        <dbReference type="ChEBI" id="CHEBI:15378"/>
        <dbReference type="ChEBI" id="CHEBI:16526"/>
        <dbReference type="ChEBI" id="CHEBI:64479"/>
        <dbReference type="ChEBI" id="CHEBI:78449"/>
        <dbReference type="ChEBI" id="CHEBI:78776"/>
        <dbReference type="ChEBI" id="CHEBI:138651"/>
        <dbReference type="EC" id="2.3.1.41"/>
    </reaction>
    <physiologicalReaction direction="left-to-right" evidence="49">
        <dbReference type="Rhea" id="RHEA:22837"/>
    </physiologicalReaction>
</comment>
<dbReference type="InterPro" id="IPR036736">
    <property type="entry name" value="ACP-like_sf"/>
</dbReference>
<dbReference type="Pfam" id="PF00109">
    <property type="entry name" value="ketoacyl-synt"/>
    <property type="match status" value="1"/>
</dbReference>
<dbReference type="Gene3D" id="3.30.70.3290">
    <property type="match status" value="1"/>
</dbReference>
<evidence type="ECO:0000256" key="12">
    <source>
        <dbReference type="ARBA" id="ARBA00022799"/>
    </source>
</evidence>
<evidence type="ECO:0000256" key="65">
    <source>
        <dbReference type="SAM" id="MobiDB-lite"/>
    </source>
</evidence>
<dbReference type="InterPro" id="IPR020841">
    <property type="entry name" value="PKS_Beta-ketoAc_synthase_dom"/>
</dbReference>
<comment type="catalytic activity">
    <reaction evidence="48">
        <text>(2E)-octenoyl-[ACP] + NADPH + H(+) = octanoyl-[ACP] + NADP(+)</text>
        <dbReference type="Rhea" id="RHEA:41848"/>
        <dbReference type="Rhea" id="RHEA-COMP:9635"/>
        <dbReference type="Rhea" id="RHEA-COMP:9636"/>
        <dbReference type="ChEBI" id="CHEBI:15378"/>
        <dbReference type="ChEBI" id="CHEBI:57783"/>
        <dbReference type="ChEBI" id="CHEBI:58349"/>
        <dbReference type="ChEBI" id="CHEBI:78462"/>
        <dbReference type="ChEBI" id="CHEBI:78463"/>
    </reaction>
    <physiologicalReaction direction="left-to-right" evidence="48">
        <dbReference type="Rhea" id="RHEA:41849"/>
    </physiologicalReaction>
</comment>
<evidence type="ECO:0000256" key="13">
    <source>
        <dbReference type="ARBA" id="ARBA00022801"/>
    </source>
</evidence>
<evidence type="ECO:0000313" key="70">
    <source>
        <dbReference type="Proteomes" id="UP000094527"/>
    </source>
</evidence>
<dbReference type="GO" id="GO:0004313">
    <property type="term" value="F:[acyl-carrier-protein] S-acetyltransferase activity"/>
    <property type="evidence" value="ECO:0007669"/>
    <property type="project" value="UniProtKB-EC"/>
</dbReference>
<evidence type="ECO:0000313" key="69">
    <source>
        <dbReference type="EMBL" id="ODM99347.1"/>
    </source>
</evidence>
<comment type="catalytic activity">
    <reaction evidence="35">
        <text>hexanoyl-[ACP] + malonyl-[ACP] + H(+) = 3-oxooctanoyl-[ACP] + holo-[ACP] + CO2</text>
        <dbReference type="Rhea" id="RHEA:41836"/>
        <dbReference type="Rhea" id="RHEA-COMP:9623"/>
        <dbReference type="Rhea" id="RHEA-COMP:9632"/>
        <dbReference type="Rhea" id="RHEA-COMP:9633"/>
        <dbReference type="Rhea" id="RHEA-COMP:9685"/>
        <dbReference type="ChEBI" id="CHEBI:15378"/>
        <dbReference type="ChEBI" id="CHEBI:16526"/>
        <dbReference type="ChEBI" id="CHEBI:64479"/>
        <dbReference type="ChEBI" id="CHEBI:78449"/>
        <dbReference type="ChEBI" id="CHEBI:78459"/>
        <dbReference type="ChEBI" id="CHEBI:78460"/>
    </reaction>
    <physiologicalReaction direction="left-to-right" evidence="35">
        <dbReference type="Rhea" id="RHEA:41837"/>
    </physiologicalReaction>
</comment>
<evidence type="ECO:0000256" key="34">
    <source>
        <dbReference type="ARBA" id="ARBA00047300"/>
    </source>
</evidence>
<evidence type="ECO:0000256" key="9">
    <source>
        <dbReference type="ARBA" id="ARBA00022516"/>
    </source>
</evidence>
<dbReference type="GO" id="GO:0004316">
    <property type="term" value="F:3-oxoacyl-[acyl-carrier-protein] reductase (NADPH) activity"/>
    <property type="evidence" value="ECO:0007669"/>
    <property type="project" value="UniProtKB-EC"/>
</dbReference>
<evidence type="ECO:0000256" key="32">
    <source>
        <dbReference type="ARBA" id="ARBA00023442"/>
    </source>
</evidence>
<dbReference type="EC" id="1.1.1.100" evidence="5"/>
<dbReference type="SMART" id="SM00825">
    <property type="entry name" value="PKS_KS"/>
    <property type="match status" value="1"/>
</dbReference>
<keyword evidence="10" id="KW-0597">Phosphoprotein</keyword>
<dbReference type="Pfam" id="PF00698">
    <property type="entry name" value="Acyl_transf_1"/>
    <property type="match status" value="1"/>
</dbReference>
<dbReference type="Pfam" id="PF00550">
    <property type="entry name" value="PP-binding"/>
    <property type="match status" value="1"/>
</dbReference>
<comment type="catalytic activity">
    <reaction evidence="46">
        <text>(2E)-dodecenoyl-[ACP] + NADPH + H(+) = dodecanoyl-[ACP] + NADP(+)</text>
        <dbReference type="Rhea" id="RHEA:41880"/>
        <dbReference type="Rhea" id="RHEA-COMP:9643"/>
        <dbReference type="Rhea" id="RHEA-COMP:9644"/>
        <dbReference type="ChEBI" id="CHEBI:15378"/>
        <dbReference type="ChEBI" id="CHEBI:57783"/>
        <dbReference type="ChEBI" id="CHEBI:58349"/>
        <dbReference type="ChEBI" id="CHEBI:65264"/>
        <dbReference type="ChEBI" id="CHEBI:78472"/>
    </reaction>
    <physiologicalReaction direction="left-to-right" evidence="46">
        <dbReference type="Rhea" id="RHEA:41881"/>
    </physiologicalReaction>
</comment>
<evidence type="ECO:0000256" key="2">
    <source>
        <dbReference type="ARBA" id="ARBA00012004"/>
    </source>
</evidence>
<evidence type="ECO:0000256" key="57">
    <source>
        <dbReference type="ARBA" id="ARBA00049171"/>
    </source>
</evidence>
<evidence type="ECO:0000256" key="7">
    <source>
        <dbReference type="ARBA" id="ARBA00018769"/>
    </source>
</evidence>
<dbReference type="SMART" id="SM00827">
    <property type="entry name" value="PKS_AT"/>
    <property type="match status" value="1"/>
</dbReference>
<comment type="pathway">
    <text evidence="1">Lipid metabolism.</text>
</comment>
<dbReference type="SUPFAM" id="SSF51735">
    <property type="entry name" value="NAD(P)-binding Rossmann-fold domains"/>
    <property type="match status" value="2"/>
</dbReference>
<dbReference type="STRING" id="48709.A0A1D2N224"/>
<evidence type="ECO:0000256" key="50">
    <source>
        <dbReference type="ARBA" id="ARBA00048571"/>
    </source>
</evidence>
<comment type="catalytic activity">
    <reaction evidence="26">
        <text>(3R)-hydroxydecanoyl-[ACP] = (2E)-decenoyl-[ACP] + H2O</text>
        <dbReference type="Rhea" id="RHEA:41860"/>
        <dbReference type="Rhea" id="RHEA-COMP:9638"/>
        <dbReference type="Rhea" id="RHEA-COMP:9639"/>
        <dbReference type="ChEBI" id="CHEBI:15377"/>
        <dbReference type="ChEBI" id="CHEBI:78466"/>
        <dbReference type="ChEBI" id="CHEBI:78467"/>
    </reaction>
    <physiologicalReaction direction="left-to-right" evidence="26">
        <dbReference type="Rhea" id="RHEA:41861"/>
    </physiologicalReaction>
</comment>
<dbReference type="FunFam" id="1.10.1200.10:FF:000013">
    <property type="entry name" value="Fatty acid synthase"/>
    <property type="match status" value="1"/>
</dbReference>
<dbReference type="GO" id="GO:0031177">
    <property type="term" value="F:phosphopantetheine binding"/>
    <property type="evidence" value="ECO:0007669"/>
    <property type="project" value="InterPro"/>
</dbReference>
<evidence type="ECO:0000256" key="35">
    <source>
        <dbReference type="ARBA" id="ARBA00047394"/>
    </source>
</evidence>
<keyword evidence="9" id="KW-0444">Lipid biosynthesis</keyword>
<keyword evidence="11" id="KW-0808">Transferase</keyword>
<evidence type="ECO:0000256" key="48">
    <source>
        <dbReference type="ARBA" id="ARBA00048420"/>
    </source>
</evidence>
<keyword evidence="12" id="KW-0702">S-nitrosylation</keyword>
<evidence type="ECO:0000256" key="60">
    <source>
        <dbReference type="ARBA" id="ARBA00049422"/>
    </source>
</evidence>
<dbReference type="EC" id="3.1.2.14" evidence="3"/>
<accession>A0A1D2N224</accession>
<evidence type="ECO:0000256" key="62">
    <source>
        <dbReference type="ARBA" id="ARBA00049521"/>
    </source>
</evidence>
<evidence type="ECO:0000256" key="41">
    <source>
        <dbReference type="ARBA" id="ARBA00047810"/>
    </source>
</evidence>
<dbReference type="Pfam" id="PF08659">
    <property type="entry name" value="KR"/>
    <property type="match status" value="1"/>
</dbReference>
<keyword evidence="21" id="KW-0275">Fatty acid biosynthesis</keyword>
<dbReference type="InterPro" id="IPR013968">
    <property type="entry name" value="PKS_KR"/>
</dbReference>
<dbReference type="SUPFAM" id="SSF52151">
    <property type="entry name" value="FabD/lysophospholipase-like"/>
    <property type="match status" value="1"/>
</dbReference>
<evidence type="ECO:0000256" key="44">
    <source>
        <dbReference type="ARBA" id="ARBA00047961"/>
    </source>
</evidence>
<evidence type="ECO:0000256" key="24">
    <source>
        <dbReference type="ARBA" id="ARBA00023351"/>
    </source>
</evidence>
<feature type="active site" description="Proton acceptor; for dehydratase activity" evidence="64">
    <location>
        <position position="948"/>
    </location>
</feature>
<evidence type="ECO:0000256" key="15">
    <source>
        <dbReference type="ARBA" id="ARBA00022857"/>
    </source>
</evidence>
<dbReference type="Pfam" id="PF21089">
    <property type="entry name" value="PKS_DH_N"/>
    <property type="match status" value="1"/>
</dbReference>
<dbReference type="InterPro" id="IPR049900">
    <property type="entry name" value="PKS_mFAS_DH"/>
</dbReference>
<comment type="catalytic activity">
    <reaction evidence="34">
        <text>3-oxooctadecanoyl-[ACP] + NADPH + H(+) = (3R)-hydroxyoctadecanoyl-[ACP] + NADP(+)</text>
        <dbReference type="Rhea" id="RHEA:41920"/>
        <dbReference type="Rhea" id="RHEA-COMP:9653"/>
        <dbReference type="Rhea" id="RHEA-COMP:9654"/>
        <dbReference type="ChEBI" id="CHEBI:15378"/>
        <dbReference type="ChEBI" id="CHEBI:57783"/>
        <dbReference type="ChEBI" id="CHEBI:58349"/>
        <dbReference type="ChEBI" id="CHEBI:78487"/>
        <dbReference type="ChEBI" id="CHEBI:78488"/>
    </reaction>
    <physiologicalReaction direction="left-to-right" evidence="34">
        <dbReference type="Rhea" id="RHEA:41921"/>
    </physiologicalReaction>
</comment>
<keyword evidence="19" id="KW-0520">NAD</keyword>
<feature type="region of interest" description="Disordered" evidence="65">
    <location>
        <begin position="2140"/>
        <end position="2159"/>
    </location>
</feature>
<dbReference type="EC" id="2.3.1.85" evidence="4"/>
<proteinExistence type="predicted"/>
<evidence type="ECO:0000256" key="3">
    <source>
        <dbReference type="ARBA" id="ARBA00012480"/>
    </source>
</evidence>
<comment type="catalytic activity">
    <reaction evidence="29">
        <text>(3R)-hydroxyoctadecanoyl-[ACP] = (2E)-octadecenoyl-[ACP] + H2O</text>
        <dbReference type="Rhea" id="RHEA:41924"/>
        <dbReference type="Rhea" id="RHEA-COMP:9654"/>
        <dbReference type="Rhea" id="RHEA-COMP:9655"/>
        <dbReference type="ChEBI" id="CHEBI:15377"/>
        <dbReference type="ChEBI" id="CHEBI:78488"/>
        <dbReference type="ChEBI" id="CHEBI:78489"/>
    </reaction>
    <physiologicalReaction direction="left-to-right" evidence="29">
        <dbReference type="Rhea" id="RHEA:41925"/>
    </physiologicalReaction>
</comment>
<dbReference type="InterPro" id="IPR020806">
    <property type="entry name" value="PKS_PP-bd"/>
</dbReference>
<comment type="catalytic activity">
    <reaction evidence="30">
        <text>(3R)-hydroxyhexadecanoyl-[ACP] = (2E)-hexadecenoyl-[ACP] + H2O</text>
        <dbReference type="Rhea" id="RHEA:41908"/>
        <dbReference type="Rhea" id="RHEA-COMP:9650"/>
        <dbReference type="Rhea" id="RHEA-COMP:9651"/>
        <dbReference type="ChEBI" id="CHEBI:15377"/>
        <dbReference type="ChEBI" id="CHEBI:78480"/>
        <dbReference type="ChEBI" id="CHEBI:78481"/>
    </reaction>
    <physiologicalReaction direction="left-to-right" evidence="30">
        <dbReference type="Rhea" id="RHEA:41909"/>
    </physiologicalReaction>
</comment>
<comment type="catalytic activity">
    <reaction evidence="40">
        <text>dodecanoyl-[ACP] + malonyl-[ACP] + H(+) = 3-oxotetradecanoyl-[ACP] + holo-[ACP] + CO2</text>
        <dbReference type="Rhea" id="RHEA:41884"/>
        <dbReference type="Rhea" id="RHEA-COMP:9623"/>
        <dbReference type="Rhea" id="RHEA-COMP:9644"/>
        <dbReference type="Rhea" id="RHEA-COMP:9645"/>
        <dbReference type="Rhea" id="RHEA-COMP:9685"/>
        <dbReference type="ChEBI" id="CHEBI:15378"/>
        <dbReference type="ChEBI" id="CHEBI:16526"/>
        <dbReference type="ChEBI" id="CHEBI:64479"/>
        <dbReference type="ChEBI" id="CHEBI:65264"/>
        <dbReference type="ChEBI" id="CHEBI:78449"/>
        <dbReference type="ChEBI" id="CHEBI:78473"/>
    </reaction>
    <physiologicalReaction direction="left-to-right" evidence="40">
        <dbReference type="Rhea" id="RHEA:41885"/>
    </physiologicalReaction>
</comment>
<dbReference type="Gene3D" id="3.10.129.110">
    <property type="entry name" value="Polyketide synthase dehydratase"/>
    <property type="match status" value="1"/>
</dbReference>
<comment type="catalytic activity">
    <reaction evidence="62">
        <text>(2E)-decenoyl-[ACP] + NADPH + H(+) = decanoyl-[ACP] + NADP(+)</text>
        <dbReference type="Rhea" id="RHEA:41864"/>
        <dbReference type="Rhea" id="RHEA-COMP:9639"/>
        <dbReference type="Rhea" id="RHEA-COMP:9640"/>
        <dbReference type="ChEBI" id="CHEBI:15378"/>
        <dbReference type="ChEBI" id="CHEBI:57783"/>
        <dbReference type="ChEBI" id="CHEBI:58349"/>
        <dbReference type="ChEBI" id="CHEBI:78467"/>
        <dbReference type="ChEBI" id="CHEBI:78468"/>
    </reaction>
    <physiologicalReaction direction="left-to-right" evidence="62">
        <dbReference type="Rhea" id="RHEA:41865"/>
    </physiologicalReaction>
</comment>
<evidence type="ECO:0000256" key="19">
    <source>
        <dbReference type="ARBA" id="ARBA00023027"/>
    </source>
</evidence>
<organism evidence="69 70">
    <name type="scientific">Orchesella cincta</name>
    <name type="common">Springtail</name>
    <name type="synonym">Podura cincta</name>
    <dbReference type="NCBI Taxonomy" id="48709"/>
    <lineage>
        <taxon>Eukaryota</taxon>
        <taxon>Metazoa</taxon>
        <taxon>Ecdysozoa</taxon>
        <taxon>Arthropoda</taxon>
        <taxon>Hexapoda</taxon>
        <taxon>Collembola</taxon>
        <taxon>Entomobryomorpha</taxon>
        <taxon>Entomobryoidea</taxon>
        <taxon>Orchesellidae</taxon>
        <taxon>Orchesellinae</taxon>
        <taxon>Orchesella</taxon>
    </lineage>
</organism>
<evidence type="ECO:0000256" key="26">
    <source>
        <dbReference type="ARBA" id="ARBA00023388"/>
    </source>
</evidence>
<dbReference type="SUPFAM" id="SSF47336">
    <property type="entry name" value="ACP-like"/>
    <property type="match status" value="1"/>
</dbReference>
<comment type="catalytic activity">
    <reaction evidence="23">
        <text>(3R)-hydroxyoctanoyl-[ACP] = (2E)-octenoyl-[ACP] + H2O</text>
        <dbReference type="Rhea" id="RHEA:41844"/>
        <dbReference type="Rhea" id="RHEA-COMP:9634"/>
        <dbReference type="Rhea" id="RHEA-COMP:9635"/>
        <dbReference type="ChEBI" id="CHEBI:15377"/>
        <dbReference type="ChEBI" id="CHEBI:78461"/>
        <dbReference type="ChEBI" id="CHEBI:78462"/>
    </reaction>
    <physiologicalReaction direction="left-to-right" evidence="23">
        <dbReference type="Rhea" id="RHEA:41845"/>
    </physiologicalReaction>
</comment>
<evidence type="ECO:0000256" key="33">
    <source>
        <dbReference type="ARBA" id="ARBA00044883"/>
    </source>
</evidence>
<dbReference type="SUPFAM" id="SSF53474">
    <property type="entry name" value="alpha/beta-Hydrolases"/>
    <property type="match status" value="1"/>
</dbReference>
<gene>
    <name evidence="69" type="ORF">Ocin01_07333</name>
</gene>
<dbReference type="CDD" id="cd08954">
    <property type="entry name" value="KR_1_FAS_SDR_x"/>
    <property type="match status" value="1"/>
</dbReference>
<comment type="catalytic activity">
    <reaction evidence="61">
        <text>butanoyl-[ACP] + malonyl-[ACP] + H(+) = 3-oxohexanoyl-[ACP] + holo-[ACP] + CO2</text>
        <dbReference type="Rhea" id="RHEA:41820"/>
        <dbReference type="Rhea" id="RHEA-COMP:9623"/>
        <dbReference type="Rhea" id="RHEA-COMP:9628"/>
        <dbReference type="Rhea" id="RHEA-COMP:9629"/>
        <dbReference type="Rhea" id="RHEA-COMP:9685"/>
        <dbReference type="ChEBI" id="CHEBI:15378"/>
        <dbReference type="ChEBI" id="CHEBI:16526"/>
        <dbReference type="ChEBI" id="CHEBI:64479"/>
        <dbReference type="ChEBI" id="CHEBI:78449"/>
        <dbReference type="ChEBI" id="CHEBI:78454"/>
        <dbReference type="ChEBI" id="CHEBI:78456"/>
    </reaction>
    <physiologicalReaction direction="left-to-right" evidence="61">
        <dbReference type="Rhea" id="RHEA:41821"/>
    </physiologicalReaction>
</comment>
<evidence type="ECO:0000256" key="23">
    <source>
        <dbReference type="ARBA" id="ARBA00023332"/>
    </source>
</evidence>
<feature type="region of interest" description="Disordered" evidence="65">
    <location>
        <begin position="30"/>
        <end position="59"/>
    </location>
</feature>
<evidence type="ECO:0000256" key="49">
    <source>
        <dbReference type="ARBA" id="ARBA00048506"/>
    </source>
</evidence>
<evidence type="ECO:0000256" key="47">
    <source>
        <dbReference type="ARBA" id="ARBA00048289"/>
    </source>
</evidence>
<name>A0A1D2N224_ORCCI</name>
<keyword evidence="8" id="KW-0596">Phosphopantetheine</keyword>
<dbReference type="Pfam" id="PF02801">
    <property type="entry name" value="Ketoacyl-synt_C"/>
    <property type="match status" value="1"/>
</dbReference>
<dbReference type="Pfam" id="PF13602">
    <property type="entry name" value="ADH_zinc_N_2"/>
    <property type="match status" value="1"/>
</dbReference>
<dbReference type="SUPFAM" id="SSF50129">
    <property type="entry name" value="GroES-like"/>
    <property type="match status" value="1"/>
</dbReference>
<dbReference type="InterPro" id="IPR014043">
    <property type="entry name" value="Acyl_transferase_dom"/>
</dbReference>
<dbReference type="InterPro" id="IPR009081">
    <property type="entry name" value="PP-bd_ACP"/>
</dbReference>
<feature type="domain" description="Carrier" evidence="66">
    <location>
        <begin position="2067"/>
        <end position="2147"/>
    </location>
</feature>
<keyword evidence="15" id="KW-0521">NADP</keyword>
<dbReference type="Pfam" id="PF00975">
    <property type="entry name" value="Thioesterase"/>
    <property type="match status" value="1"/>
</dbReference>
<dbReference type="OrthoDB" id="329835at2759"/>
<comment type="function">
    <text evidence="32">Fatty acid synthetase is a multifunctional enzyme that catalyzes the de novo biosynthesis of long-chain saturated fatty acids starting from acetyl-CoA and malonyl-CoA in the presence of NADPH. This multifunctional protein contains 7 catalytic activities and a site for the binding of the prosthetic group 4'-phosphopantetheine of the acyl carrier protein ([ACP]) domain.</text>
</comment>
<comment type="catalytic activity">
    <reaction evidence="51">
        <text>a 2,3-saturated acyl-[ACP] + NADP(+) = a (2E)-enoyl-[ACP] + NADPH + H(+)</text>
        <dbReference type="Rhea" id="RHEA:22564"/>
        <dbReference type="Rhea" id="RHEA-COMP:9925"/>
        <dbReference type="Rhea" id="RHEA-COMP:9926"/>
        <dbReference type="ChEBI" id="CHEBI:15378"/>
        <dbReference type="ChEBI" id="CHEBI:57783"/>
        <dbReference type="ChEBI" id="CHEBI:58349"/>
        <dbReference type="ChEBI" id="CHEBI:78784"/>
        <dbReference type="ChEBI" id="CHEBI:78785"/>
        <dbReference type="EC" id="1.3.1.39"/>
    </reaction>
    <physiologicalReaction direction="right-to-left" evidence="51">
        <dbReference type="Rhea" id="RHEA:22566"/>
    </physiologicalReaction>
</comment>
<evidence type="ECO:0000256" key="45">
    <source>
        <dbReference type="ARBA" id="ARBA00048051"/>
    </source>
</evidence>
<dbReference type="SUPFAM" id="SSF53901">
    <property type="entry name" value="Thiolase-like"/>
    <property type="match status" value="1"/>
</dbReference>
<comment type="catalytic activity">
    <reaction evidence="33">
        <text>acetyl-CoA + n malonyl-CoA + 2n NADPH + 2n H(+) = a long-chain fatty acid + (n+1) CoA + n CO2 + 2n NADP(+).</text>
        <dbReference type="EC" id="2.3.1.85"/>
    </reaction>
</comment>
<evidence type="ECO:0000256" key="29">
    <source>
        <dbReference type="ARBA" id="ARBA00023399"/>
    </source>
</evidence>
<dbReference type="InterPro" id="IPR049552">
    <property type="entry name" value="PKS_DH_N"/>
</dbReference>
<comment type="catalytic activity">
    <reaction evidence="58">
        <text>3-oxododecanoyl-[ACP] + NADPH + H(+) = (3R)-hydroxydodecanoyl-[ACP] + NADP(+)</text>
        <dbReference type="Rhea" id="RHEA:41872"/>
        <dbReference type="Rhea" id="RHEA-COMP:9641"/>
        <dbReference type="Rhea" id="RHEA-COMP:9642"/>
        <dbReference type="ChEBI" id="CHEBI:15378"/>
        <dbReference type="ChEBI" id="CHEBI:57783"/>
        <dbReference type="ChEBI" id="CHEBI:58349"/>
        <dbReference type="ChEBI" id="CHEBI:78469"/>
        <dbReference type="ChEBI" id="CHEBI:78470"/>
    </reaction>
    <physiologicalReaction direction="left-to-right" evidence="58">
        <dbReference type="Rhea" id="RHEA:41873"/>
    </physiologicalReaction>
</comment>
<comment type="catalytic activity">
    <reaction evidence="28">
        <text>(3R)-hydroxytetradecanoyl-[ACP] = (2E)-tetradecenoyl-[ACP] + H2O</text>
        <dbReference type="Rhea" id="RHEA:41892"/>
        <dbReference type="Rhea" id="RHEA-COMP:9646"/>
        <dbReference type="Rhea" id="RHEA-COMP:9647"/>
        <dbReference type="ChEBI" id="CHEBI:15377"/>
        <dbReference type="ChEBI" id="CHEBI:78474"/>
        <dbReference type="ChEBI" id="CHEBI:78475"/>
    </reaction>
    <physiologicalReaction direction="left-to-right" evidence="28">
        <dbReference type="Rhea" id="RHEA:41893"/>
    </physiologicalReaction>
</comment>
<evidence type="ECO:0000256" key="18">
    <source>
        <dbReference type="ARBA" id="ARBA00023002"/>
    </source>
</evidence>
<evidence type="ECO:0000256" key="53">
    <source>
        <dbReference type="ARBA" id="ARBA00048704"/>
    </source>
</evidence>
<evidence type="ECO:0000256" key="36">
    <source>
        <dbReference type="ARBA" id="ARBA00047400"/>
    </source>
</evidence>
<comment type="caution">
    <text evidence="69">The sequence shown here is derived from an EMBL/GenBank/DDBJ whole genome shotgun (WGS) entry which is preliminary data.</text>
</comment>
<evidence type="ECO:0000256" key="30">
    <source>
        <dbReference type="ARBA" id="ARBA00023401"/>
    </source>
</evidence>
<dbReference type="PROSITE" id="PS00606">
    <property type="entry name" value="KS3_1"/>
    <property type="match status" value="1"/>
</dbReference>
<dbReference type="InterPro" id="IPR050091">
    <property type="entry name" value="PKS_NRPS_Biosynth_Enz"/>
</dbReference>
<dbReference type="InterPro" id="IPR057326">
    <property type="entry name" value="KR_dom"/>
</dbReference>
<evidence type="ECO:0000256" key="58">
    <source>
        <dbReference type="ARBA" id="ARBA00049263"/>
    </source>
</evidence>
<evidence type="ECO:0000256" key="54">
    <source>
        <dbReference type="ARBA" id="ARBA00048935"/>
    </source>
</evidence>
<dbReference type="GO" id="GO:0019171">
    <property type="term" value="F:(3R)-hydroxyacyl-[acyl-carrier-protein] dehydratase activity"/>
    <property type="evidence" value="ECO:0007669"/>
    <property type="project" value="UniProtKB-EC"/>
</dbReference>
<dbReference type="InterPro" id="IPR036291">
    <property type="entry name" value="NAD(P)-bd_dom_sf"/>
</dbReference>
<dbReference type="OMA" id="KMRGGEF"/>
<evidence type="ECO:0000256" key="59">
    <source>
        <dbReference type="ARBA" id="ARBA00049414"/>
    </source>
</evidence>
<dbReference type="Gene3D" id="1.10.1200.10">
    <property type="entry name" value="ACP-like"/>
    <property type="match status" value="1"/>
</dbReference>
<dbReference type="InterPro" id="IPR016036">
    <property type="entry name" value="Malonyl_transacylase_ACP-bd"/>
</dbReference>
<feature type="active site" description="Proton donor; for dehydratase activity" evidence="64">
    <location>
        <position position="1101"/>
    </location>
</feature>
<evidence type="ECO:0000256" key="40">
    <source>
        <dbReference type="ARBA" id="ARBA00047578"/>
    </source>
</evidence>
<dbReference type="InterPro" id="IPR011032">
    <property type="entry name" value="GroES-like_sf"/>
</dbReference>
<dbReference type="InterPro" id="IPR001031">
    <property type="entry name" value="Thioesterase"/>
</dbReference>
<evidence type="ECO:0000256" key="39">
    <source>
        <dbReference type="ARBA" id="ARBA00047500"/>
    </source>
</evidence>
<comment type="catalytic activity">
    <reaction evidence="52">
        <text>holo-[ACP] + acetyl-CoA = acetyl-[ACP] + CoA</text>
        <dbReference type="Rhea" id="RHEA:41788"/>
        <dbReference type="Rhea" id="RHEA-COMP:9621"/>
        <dbReference type="Rhea" id="RHEA-COMP:9685"/>
        <dbReference type="ChEBI" id="CHEBI:57287"/>
        <dbReference type="ChEBI" id="CHEBI:57288"/>
        <dbReference type="ChEBI" id="CHEBI:64479"/>
        <dbReference type="ChEBI" id="CHEBI:78446"/>
        <dbReference type="EC" id="2.3.1.38"/>
    </reaction>
    <physiologicalReaction direction="left-to-right" evidence="52">
        <dbReference type="Rhea" id="RHEA:41789"/>
    </physiologicalReaction>
</comment>
<comment type="catalytic activity">
    <reaction evidence="60">
        <text>3-oxooctanoyl-[ACP] + NADPH + H(+) = (3R)-hydroxyoctanoyl-[ACP] + NADP(+)</text>
        <dbReference type="Rhea" id="RHEA:41840"/>
        <dbReference type="Rhea" id="RHEA-COMP:9633"/>
        <dbReference type="Rhea" id="RHEA-COMP:9634"/>
        <dbReference type="ChEBI" id="CHEBI:15378"/>
        <dbReference type="ChEBI" id="CHEBI:57783"/>
        <dbReference type="ChEBI" id="CHEBI:58349"/>
        <dbReference type="ChEBI" id="CHEBI:78460"/>
        <dbReference type="ChEBI" id="CHEBI:78461"/>
    </reaction>
    <physiologicalReaction direction="left-to-right" evidence="60">
        <dbReference type="Rhea" id="RHEA:41841"/>
    </physiologicalReaction>
</comment>
<comment type="catalytic activity">
    <reaction evidence="44">
        <text>acetyl-[ACP] + malonyl-[ACP] + H(+) = 3-oxobutanoyl-[ACP] + holo-[ACP] + CO2</text>
        <dbReference type="Rhea" id="RHEA:41800"/>
        <dbReference type="Rhea" id="RHEA-COMP:9621"/>
        <dbReference type="Rhea" id="RHEA-COMP:9623"/>
        <dbReference type="Rhea" id="RHEA-COMP:9625"/>
        <dbReference type="Rhea" id="RHEA-COMP:9685"/>
        <dbReference type="ChEBI" id="CHEBI:15378"/>
        <dbReference type="ChEBI" id="CHEBI:16526"/>
        <dbReference type="ChEBI" id="CHEBI:64479"/>
        <dbReference type="ChEBI" id="CHEBI:78446"/>
        <dbReference type="ChEBI" id="CHEBI:78449"/>
        <dbReference type="ChEBI" id="CHEBI:78450"/>
    </reaction>
    <physiologicalReaction direction="left-to-right" evidence="44">
        <dbReference type="Rhea" id="RHEA:41801"/>
    </physiologicalReaction>
</comment>
<keyword evidence="70" id="KW-1185">Reference proteome</keyword>
<evidence type="ECO:0000256" key="63">
    <source>
        <dbReference type="ARBA" id="ARBA00049533"/>
    </source>
</evidence>
<comment type="catalytic activity">
    <reaction evidence="25">
        <text>(3R)-hydroxyhexanoyl-[ACP] = (2E)-hexenoyl-[ACP] + H2O</text>
        <dbReference type="Rhea" id="RHEA:41828"/>
        <dbReference type="Rhea" id="RHEA-COMP:9630"/>
        <dbReference type="Rhea" id="RHEA-COMP:9631"/>
        <dbReference type="ChEBI" id="CHEBI:15377"/>
        <dbReference type="ChEBI" id="CHEBI:78457"/>
        <dbReference type="ChEBI" id="CHEBI:78458"/>
    </reaction>
    <physiologicalReaction direction="left-to-right" evidence="25">
        <dbReference type="Rhea" id="RHEA:41829"/>
    </physiologicalReaction>
</comment>
<evidence type="ECO:0000256" key="20">
    <source>
        <dbReference type="ARBA" id="ARBA00023098"/>
    </source>
</evidence>
<evidence type="ECO:0000256" key="52">
    <source>
        <dbReference type="ARBA" id="ARBA00048691"/>
    </source>
</evidence>
<evidence type="ECO:0000256" key="17">
    <source>
        <dbReference type="ARBA" id="ARBA00022990"/>
    </source>
</evidence>
<comment type="catalytic activity">
    <reaction evidence="36">
        <text>a (3R)-hydroxyacyl-[ACP] + NADP(+) = a 3-oxoacyl-[ACP] + NADPH + H(+)</text>
        <dbReference type="Rhea" id="RHEA:17397"/>
        <dbReference type="Rhea" id="RHEA-COMP:9916"/>
        <dbReference type="Rhea" id="RHEA-COMP:9945"/>
        <dbReference type="ChEBI" id="CHEBI:15378"/>
        <dbReference type="ChEBI" id="CHEBI:57783"/>
        <dbReference type="ChEBI" id="CHEBI:58349"/>
        <dbReference type="ChEBI" id="CHEBI:78776"/>
        <dbReference type="ChEBI" id="CHEBI:78827"/>
        <dbReference type="EC" id="1.1.1.100"/>
    </reaction>
    <physiologicalReaction direction="right-to-left" evidence="36">
        <dbReference type="Rhea" id="RHEA:17399"/>
    </physiologicalReaction>
</comment>
<dbReference type="InterPro" id="IPR001227">
    <property type="entry name" value="Ac_transferase_dom_sf"/>
</dbReference>
<dbReference type="FunFam" id="3.90.180.10:FF:000015">
    <property type="entry name" value="Fatty acid synthase"/>
    <property type="match status" value="1"/>
</dbReference>
<evidence type="ECO:0000256" key="64">
    <source>
        <dbReference type="PROSITE-ProRule" id="PRU01363"/>
    </source>
</evidence>
<evidence type="ECO:0000256" key="51">
    <source>
        <dbReference type="ARBA" id="ARBA00048650"/>
    </source>
</evidence>
<dbReference type="InterPro" id="IPR049391">
    <property type="entry name" value="FAS_pseudo-KR"/>
</dbReference>
<comment type="catalytic activity">
    <reaction evidence="45">
        <text>hexadecanoyl-[ACP] + malonyl-[ACP] + H(+) = 3-oxooctadecanoyl-[ACP] + holo-[ACP] + CO2</text>
        <dbReference type="Rhea" id="RHEA:41916"/>
        <dbReference type="Rhea" id="RHEA-COMP:9623"/>
        <dbReference type="Rhea" id="RHEA-COMP:9652"/>
        <dbReference type="Rhea" id="RHEA-COMP:9653"/>
        <dbReference type="Rhea" id="RHEA-COMP:9685"/>
        <dbReference type="ChEBI" id="CHEBI:15378"/>
        <dbReference type="ChEBI" id="CHEBI:16526"/>
        <dbReference type="ChEBI" id="CHEBI:64479"/>
        <dbReference type="ChEBI" id="CHEBI:78449"/>
        <dbReference type="ChEBI" id="CHEBI:78483"/>
        <dbReference type="ChEBI" id="CHEBI:78487"/>
    </reaction>
    <physiologicalReaction direction="left-to-right" evidence="45">
        <dbReference type="Rhea" id="RHEA:41917"/>
    </physiologicalReaction>
</comment>
<feature type="region of interest" description="C-terminal hotdog fold" evidence="64">
    <location>
        <begin position="1052"/>
        <end position="1174"/>
    </location>
</feature>
<dbReference type="UniPathway" id="UPA00094"/>
<dbReference type="GO" id="GO:0004312">
    <property type="term" value="F:fatty acid synthase activity"/>
    <property type="evidence" value="ECO:0007669"/>
    <property type="project" value="UniProtKB-EC"/>
</dbReference>
<evidence type="ECO:0000256" key="25">
    <source>
        <dbReference type="ARBA" id="ARBA00023373"/>
    </source>
</evidence>
<dbReference type="PROSITE" id="PS52004">
    <property type="entry name" value="KS3_2"/>
    <property type="match status" value="1"/>
</dbReference>
<dbReference type="Gene3D" id="3.90.180.10">
    <property type="entry name" value="Medium-chain alcohol dehydrogenases, catalytic domain"/>
    <property type="match status" value="1"/>
</dbReference>